<gene>
    <name evidence="2" type="ORF">Sradi_7000500</name>
</gene>
<protein>
    <submittedName>
        <fullName evidence="2">Uncharacterized protein</fullName>
    </submittedName>
</protein>
<name>A0AAW2JD81_SESRA</name>
<feature type="compositionally biased region" description="Basic and acidic residues" evidence="1">
    <location>
        <begin position="47"/>
        <end position="64"/>
    </location>
</feature>
<evidence type="ECO:0000313" key="2">
    <source>
        <dbReference type="EMBL" id="KAL0292161.1"/>
    </source>
</evidence>
<feature type="compositionally biased region" description="Polar residues" evidence="1">
    <location>
        <begin position="37"/>
        <end position="46"/>
    </location>
</feature>
<feature type="region of interest" description="Disordered" evidence="1">
    <location>
        <begin position="1"/>
        <end position="64"/>
    </location>
</feature>
<sequence>MGQSQNSYPPKSHRTRGPGRNQSSPKPGARTGARKQALNSHSINRKATTDKLFEEEKEERKRTSLFDYSSLDFHSTRPASHIKGIHSGVLVDREEGQAGPQNGLRVRKSDFDWRKRWG</sequence>
<reference evidence="2" key="2">
    <citation type="journal article" date="2024" name="Plant">
        <title>Genomic evolution and insights into agronomic trait innovations of Sesamum species.</title>
        <authorList>
            <person name="Miao H."/>
            <person name="Wang L."/>
            <person name="Qu L."/>
            <person name="Liu H."/>
            <person name="Sun Y."/>
            <person name="Le M."/>
            <person name="Wang Q."/>
            <person name="Wei S."/>
            <person name="Zheng Y."/>
            <person name="Lin W."/>
            <person name="Duan Y."/>
            <person name="Cao H."/>
            <person name="Xiong S."/>
            <person name="Wang X."/>
            <person name="Wei L."/>
            <person name="Li C."/>
            <person name="Ma Q."/>
            <person name="Ju M."/>
            <person name="Zhao R."/>
            <person name="Li G."/>
            <person name="Mu C."/>
            <person name="Tian Q."/>
            <person name="Mei H."/>
            <person name="Zhang T."/>
            <person name="Gao T."/>
            <person name="Zhang H."/>
        </authorList>
    </citation>
    <scope>NUCLEOTIDE SEQUENCE</scope>
    <source>
        <strain evidence="2">G02</strain>
    </source>
</reference>
<accession>A0AAW2JD81</accession>
<proteinExistence type="predicted"/>
<dbReference type="AlphaFoldDB" id="A0AAW2JD81"/>
<reference evidence="2" key="1">
    <citation type="submission" date="2020-06" db="EMBL/GenBank/DDBJ databases">
        <authorList>
            <person name="Li T."/>
            <person name="Hu X."/>
            <person name="Zhang T."/>
            <person name="Song X."/>
            <person name="Zhang H."/>
            <person name="Dai N."/>
            <person name="Sheng W."/>
            <person name="Hou X."/>
            <person name="Wei L."/>
        </authorList>
    </citation>
    <scope>NUCLEOTIDE SEQUENCE</scope>
    <source>
        <strain evidence="2">G02</strain>
        <tissue evidence="2">Leaf</tissue>
    </source>
</reference>
<dbReference type="EMBL" id="JACGWJ010000459">
    <property type="protein sequence ID" value="KAL0292161.1"/>
    <property type="molecule type" value="Genomic_DNA"/>
</dbReference>
<organism evidence="2">
    <name type="scientific">Sesamum radiatum</name>
    <name type="common">Black benniseed</name>
    <dbReference type="NCBI Taxonomy" id="300843"/>
    <lineage>
        <taxon>Eukaryota</taxon>
        <taxon>Viridiplantae</taxon>
        <taxon>Streptophyta</taxon>
        <taxon>Embryophyta</taxon>
        <taxon>Tracheophyta</taxon>
        <taxon>Spermatophyta</taxon>
        <taxon>Magnoliopsida</taxon>
        <taxon>eudicotyledons</taxon>
        <taxon>Gunneridae</taxon>
        <taxon>Pentapetalae</taxon>
        <taxon>asterids</taxon>
        <taxon>lamiids</taxon>
        <taxon>Lamiales</taxon>
        <taxon>Pedaliaceae</taxon>
        <taxon>Sesamum</taxon>
    </lineage>
</organism>
<evidence type="ECO:0000256" key="1">
    <source>
        <dbReference type="SAM" id="MobiDB-lite"/>
    </source>
</evidence>
<comment type="caution">
    <text evidence="2">The sequence shown here is derived from an EMBL/GenBank/DDBJ whole genome shotgun (WGS) entry which is preliminary data.</text>
</comment>